<dbReference type="Proteomes" id="UP000623129">
    <property type="component" value="Unassembled WGS sequence"/>
</dbReference>
<protein>
    <submittedName>
        <fullName evidence="4">Uncharacterized protein</fullName>
    </submittedName>
</protein>
<name>A0A833VV80_9POAL</name>
<comment type="caution">
    <text evidence="4">The sequence shown here is derived from an EMBL/GenBank/DDBJ whole genome shotgun (WGS) entry which is preliminary data.</text>
</comment>
<evidence type="ECO:0000313" key="4">
    <source>
        <dbReference type="EMBL" id="KAF3334574.1"/>
    </source>
</evidence>
<gene>
    <name evidence="4" type="ORF">FCM35_KLT21178</name>
</gene>
<keyword evidence="2" id="KW-0472">Membrane</keyword>
<dbReference type="OrthoDB" id="1918704at2759"/>
<evidence type="ECO:0000256" key="3">
    <source>
        <dbReference type="SAM" id="SignalP"/>
    </source>
</evidence>
<dbReference type="PANTHER" id="PTHR35095">
    <property type="entry name" value="OS05G0143300 PROTEIN"/>
    <property type="match status" value="1"/>
</dbReference>
<feature type="transmembrane region" description="Helical" evidence="2">
    <location>
        <begin position="312"/>
        <end position="334"/>
    </location>
</feature>
<evidence type="ECO:0000256" key="2">
    <source>
        <dbReference type="SAM" id="Phobius"/>
    </source>
</evidence>
<keyword evidence="3" id="KW-0732">Signal</keyword>
<reference evidence="4" key="1">
    <citation type="submission" date="2020-01" db="EMBL/GenBank/DDBJ databases">
        <title>Genome sequence of Kobresia littledalei, the first chromosome-level genome in the family Cyperaceae.</title>
        <authorList>
            <person name="Qu G."/>
        </authorList>
    </citation>
    <scope>NUCLEOTIDE SEQUENCE</scope>
    <source>
        <strain evidence="4">C.B.Clarke</strain>
        <tissue evidence="4">Leaf</tissue>
    </source>
</reference>
<proteinExistence type="predicted"/>
<sequence>MTSACLAMLAPSFFPSTAAEQFQLQCPALSSPPNPKLQGLLPFHFQSQPKKPNLGGKTRGANHSLSLNPNPNPNPNPVLIDVQDSKEEDSVLLGFSIADQCTRHHKILSYLTSGSYQGIQPCAPLDALMPPQHKLLLSPDNIITQMLLQMPAEQAEMLAQFLASSTTSPSSLLSVDPSGRILFTGSPTKMRDLLSIIAEFNTFPTHTPPSKLSLLVPYFDRTRGRARADTKVSLLNFPTETVTPLKCNETNKTKSPQKKQKKNTSYNRDIFQKNYFHVCESLLSLLLDKNITSTGRGTGVVILSLKKLGPEIAHILTSFSIGIAGTGLAVLLSVACKMAGPGMKVPLSATRVFNTGFGLGLFWLSWAVNGLRDAIVQVFRGSNKLKIKDEEMALKVERSMRDVLVRAGTLVALAALRFA</sequence>
<keyword evidence="5" id="KW-1185">Reference proteome</keyword>
<feature type="chain" id="PRO_5032665589" evidence="3">
    <location>
        <begin position="20"/>
        <end position="419"/>
    </location>
</feature>
<feature type="region of interest" description="Disordered" evidence="1">
    <location>
        <begin position="48"/>
        <end position="79"/>
    </location>
</feature>
<dbReference type="PANTHER" id="PTHR35095:SF1">
    <property type="entry name" value="OS05G0143300 PROTEIN"/>
    <property type="match status" value="1"/>
</dbReference>
<dbReference type="AlphaFoldDB" id="A0A833VV80"/>
<evidence type="ECO:0000313" key="5">
    <source>
        <dbReference type="Proteomes" id="UP000623129"/>
    </source>
</evidence>
<feature type="signal peptide" evidence="3">
    <location>
        <begin position="1"/>
        <end position="19"/>
    </location>
</feature>
<dbReference type="EMBL" id="SWLB01000009">
    <property type="protein sequence ID" value="KAF3334574.1"/>
    <property type="molecule type" value="Genomic_DNA"/>
</dbReference>
<keyword evidence="2" id="KW-1133">Transmembrane helix</keyword>
<keyword evidence="2" id="KW-0812">Transmembrane</keyword>
<organism evidence="4 5">
    <name type="scientific">Carex littledalei</name>
    <dbReference type="NCBI Taxonomy" id="544730"/>
    <lineage>
        <taxon>Eukaryota</taxon>
        <taxon>Viridiplantae</taxon>
        <taxon>Streptophyta</taxon>
        <taxon>Embryophyta</taxon>
        <taxon>Tracheophyta</taxon>
        <taxon>Spermatophyta</taxon>
        <taxon>Magnoliopsida</taxon>
        <taxon>Liliopsida</taxon>
        <taxon>Poales</taxon>
        <taxon>Cyperaceae</taxon>
        <taxon>Cyperoideae</taxon>
        <taxon>Cariceae</taxon>
        <taxon>Carex</taxon>
        <taxon>Carex subgen. Euthyceras</taxon>
    </lineage>
</organism>
<evidence type="ECO:0000256" key="1">
    <source>
        <dbReference type="SAM" id="MobiDB-lite"/>
    </source>
</evidence>
<accession>A0A833VV80</accession>